<evidence type="ECO:0000259" key="2">
    <source>
        <dbReference type="PROSITE" id="PS50887"/>
    </source>
</evidence>
<dbReference type="InterPro" id="IPR043128">
    <property type="entry name" value="Rev_trsase/Diguanyl_cyclase"/>
</dbReference>
<keyword evidence="1" id="KW-0812">Transmembrane</keyword>
<gene>
    <name evidence="3" type="ORF">I8752_36040</name>
</gene>
<dbReference type="SMART" id="SM00267">
    <property type="entry name" value="GGDEF"/>
    <property type="match status" value="1"/>
</dbReference>
<dbReference type="GO" id="GO:0052621">
    <property type="term" value="F:diguanylate cyclase activity"/>
    <property type="evidence" value="ECO:0007669"/>
    <property type="project" value="TreeGrafter"/>
</dbReference>
<dbReference type="PANTHER" id="PTHR45138">
    <property type="entry name" value="REGULATORY COMPONENTS OF SENSORY TRANSDUCTION SYSTEM"/>
    <property type="match status" value="1"/>
</dbReference>
<dbReference type="FunFam" id="3.30.70.270:FF:000001">
    <property type="entry name" value="Diguanylate cyclase domain protein"/>
    <property type="match status" value="1"/>
</dbReference>
<dbReference type="Gene3D" id="3.30.70.270">
    <property type="match status" value="1"/>
</dbReference>
<keyword evidence="1" id="KW-1133">Transmembrane helix</keyword>
<dbReference type="InterPro" id="IPR050469">
    <property type="entry name" value="Diguanylate_Cyclase"/>
</dbReference>
<dbReference type="Proteomes" id="UP000662314">
    <property type="component" value="Unassembled WGS sequence"/>
</dbReference>
<dbReference type="AlphaFoldDB" id="A0A8J7LKR8"/>
<dbReference type="Pfam" id="PF00990">
    <property type="entry name" value="GGDEF"/>
    <property type="match status" value="1"/>
</dbReference>
<keyword evidence="1" id="KW-0472">Membrane</keyword>
<evidence type="ECO:0000313" key="3">
    <source>
        <dbReference type="EMBL" id="MBH8578263.1"/>
    </source>
</evidence>
<dbReference type="EMBL" id="JAECZA010000317">
    <property type="protein sequence ID" value="MBH8578263.1"/>
    <property type="molecule type" value="Genomic_DNA"/>
</dbReference>
<name>A0A8J7LKR8_9NOST</name>
<dbReference type="SUPFAM" id="SSF55073">
    <property type="entry name" value="Nucleotide cyclase"/>
    <property type="match status" value="1"/>
</dbReference>
<feature type="domain" description="GGDEF" evidence="2">
    <location>
        <begin position="149"/>
        <end position="279"/>
    </location>
</feature>
<dbReference type="InterPro" id="IPR029787">
    <property type="entry name" value="Nucleotide_cyclase"/>
</dbReference>
<dbReference type="CDD" id="cd01949">
    <property type="entry name" value="GGDEF"/>
    <property type="match status" value="1"/>
</dbReference>
<feature type="transmembrane region" description="Helical" evidence="1">
    <location>
        <begin position="12"/>
        <end position="34"/>
    </location>
</feature>
<dbReference type="GO" id="GO:0043709">
    <property type="term" value="P:cell adhesion involved in single-species biofilm formation"/>
    <property type="evidence" value="ECO:0007669"/>
    <property type="project" value="TreeGrafter"/>
</dbReference>
<sequence length="287" mass="32598">MYFIKILDAKPKSFSICLSICLIAVIGLIDYYIPPDVSVSIFYLFPIGIATWVAGNCTGFFISIISSITWFMVNPRPEKYYSHFLVPYWNTIVNLAFFLFSNYLITELKITLNNLEKLARTDALTGLTNRMFFMELAKHEVNKALRHQETLTFAYIDIDDFKRVNDQFGHNVGDSLLCVVAEAAKSTLRKIDIIARIGGDEFAILLPRTSYESAEVVLHRVQRLLLESMNQKGFSVTFSIGAITFSEPPDSVSDMIEKADNLMYFAKKQGKNLLQHELSITLQDATQ</sequence>
<keyword evidence="4" id="KW-1185">Reference proteome</keyword>
<dbReference type="GO" id="GO:1902201">
    <property type="term" value="P:negative regulation of bacterial-type flagellum-dependent cell motility"/>
    <property type="evidence" value="ECO:0007669"/>
    <property type="project" value="TreeGrafter"/>
</dbReference>
<feature type="transmembrane region" description="Helical" evidence="1">
    <location>
        <begin position="85"/>
        <end position="105"/>
    </location>
</feature>
<accession>A0A8J7LKR8</accession>
<reference evidence="3 4" key="1">
    <citation type="journal article" date="2021" name="Int. J. Syst. Evol. Microbiol.">
        <title>Amazonocrinis nigriterrae gen. nov., sp. nov., Atlanticothrix silvestris gen. nov., sp. nov. and Dendronalium phyllosphericum gen. nov., sp. nov., nostocacean cyanobacteria from Brazilian environments.</title>
        <authorList>
            <person name="Alvarenga D.O."/>
            <person name="Andreote A.P.D."/>
            <person name="Branco L.H.Z."/>
            <person name="Delbaje E."/>
            <person name="Cruz R.B."/>
            <person name="Varani A.M."/>
            <person name="Fiore M.F."/>
        </authorList>
    </citation>
    <scope>NUCLEOTIDE SEQUENCE [LARGE SCALE GENOMIC DNA]</scope>
    <source>
        <strain evidence="3 4">CENA369</strain>
    </source>
</reference>
<evidence type="ECO:0000256" key="1">
    <source>
        <dbReference type="SAM" id="Phobius"/>
    </source>
</evidence>
<protein>
    <submittedName>
        <fullName evidence="3">GGDEF domain-containing protein</fullName>
    </submittedName>
</protein>
<dbReference type="NCBIfam" id="TIGR00254">
    <property type="entry name" value="GGDEF"/>
    <property type="match status" value="1"/>
</dbReference>
<dbReference type="GO" id="GO:0005886">
    <property type="term" value="C:plasma membrane"/>
    <property type="evidence" value="ECO:0007669"/>
    <property type="project" value="TreeGrafter"/>
</dbReference>
<evidence type="ECO:0000313" key="4">
    <source>
        <dbReference type="Proteomes" id="UP000662314"/>
    </source>
</evidence>
<dbReference type="InterPro" id="IPR000160">
    <property type="entry name" value="GGDEF_dom"/>
</dbReference>
<dbReference type="PROSITE" id="PS50887">
    <property type="entry name" value="GGDEF"/>
    <property type="match status" value="1"/>
</dbReference>
<organism evidence="3 4">
    <name type="scientific">Dendronalium phyllosphericum CENA369</name>
    <dbReference type="NCBI Taxonomy" id="1725256"/>
    <lineage>
        <taxon>Bacteria</taxon>
        <taxon>Bacillati</taxon>
        <taxon>Cyanobacteriota</taxon>
        <taxon>Cyanophyceae</taxon>
        <taxon>Nostocales</taxon>
        <taxon>Nostocaceae</taxon>
        <taxon>Dendronalium</taxon>
        <taxon>Dendronalium phyllosphericum</taxon>
    </lineage>
</organism>
<proteinExistence type="predicted"/>
<dbReference type="RefSeq" id="WP_214436932.1">
    <property type="nucleotide sequence ID" value="NZ_CAWPUQ010000257.1"/>
</dbReference>
<dbReference type="PANTHER" id="PTHR45138:SF9">
    <property type="entry name" value="DIGUANYLATE CYCLASE DGCM-RELATED"/>
    <property type="match status" value="1"/>
</dbReference>
<comment type="caution">
    <text evidence="3">The sequence shown here is derived from an EMBL/GenBank/DDBJ whole genome shotgun (WGS) entry which is preliminary data.</text>
</comment>
<feature type="transmembrane region" description="Helical" evidence="1">
    <location>
        <begin position="40"/>
        <end position="73"/>
    </location>
</feature>